<evidence type="ECO:0000256" key="2">
    <source>
        <dbReference type="SAM" id="Phobius"/>
    </source>
</evidence>
<dbReference type="Proteomes" id="UP001172721">
    <property type="component" value="Unassembled WGS sequence"/>
</dbReference>
<evidence type="ECO:0000313" key="3">
    <source>
        <dbReference type="EMBL" id="MDN4525406.1"/>
    </source>
</evidence>
<feature type="transmembrane region" description="Helical" evidence="2">
    <location>
        <begin position="70"/>
        <end position="99"/>
    </location>
</feature>
<keyword evidence="2" id="KW-0472">Membrane</keyword>
<evidence type="ECO:0000313" key="4">
    <source>
        <dbReference type="Proteomes" id="UP001172721"/>
    </source>
</evidence>
<evidence type="ECO:0000256" key="1">
    <source>
        <dbReference type="SAM" id="MobiDB-lite"/>
    </source>
</evidence>
<reference evidence="3" key="1">
    <citation type="submission" date="2023-07" db="EMBL/GenBank/DDBJ databases">
        <title>Fictibacillus sp. isolated from freshwater pond.</title>
        <authorList>
            <person name="Kirdat K."/>
            <person name="Bhat A."/>
            <person name="Mourya A."/>
            <person name="Yadav A."/>
        </authorList>
    </citation>
    <scope>NUCLEOTIDE SEQUENCE</scope>
    <source>
        <strain evidence="3">NE201</strain>
    </source>
</reference>
<keyword evidence="4" id="KW-1185">Reference proteome</keyword>
<dbReference type="InterPro" id="IPR055338">
    <property type="entry name" value="YqfX-like"/>
</dbReference>
<protein>
    <submittedName>
        <fullName evidence="3">DUF4190 domain-containing protein</fullName>
    </submittedName>
</protein>
<name>A0ABT8HXB5_9BACL</name>
<accession>A0ABT8HXB5</accession>
<dbReference type="PANTHER" id="PTHR40040:SF1">
    <property type="entry name" value="MEMBRANE PROTEIN"/>
    <property type="match status" value="1"/>
</dbReference>
<dbReference type="PANTHER" id="PTHR40040">
    <property type="entry name" value="SMALL HYDROPHOBIC PROTEIN-RELATED"/>
    <property type="match status" value="1"/>
</dbReference>
<sequence length="131" mass="14399">MAEDKEYRSEYEQELVNQDPDYREEMAADVVPITSGTALPEYERPRDVSEVHERRNVQEASRDEGQTGRVIGMFSVILSVLSLFILPVLFGAAGIIGGFVAVRRGAATSGYWAIGIGIASIVISLLFAPFF</sequence>
<keyword evidence="2" id="KW-0812">Transmembrane</keyword>
<keyword evidence="2" id="KW-1133">Transmembrane helix</keyword>
<comment type="caution">
    <text evidence="3">The sequence shown here is derived from an EMBL/GenBank/DDBJ whole genome shotgun (WGS) entry which is preliminary data.</text>
</comment>
<feature type="transmembrane region" description="Helical" evidence="2">
    <location>
        <begin position="111"/>
        <end position="130"/>
    </location>
</feature>
<dbReference type="EMBL" id="JAUHTR010000006">
    <property type="protein sequence ID" value="MDN4525406.1"/>
    <property type="molecule type" value="Genomic_DNA"/>
</dbReference>
<feature type="region of interest" description="Disordered" evidence="1">
    <location>
        <begin position="44"/>
        <end position="63"/>
    </location>
</feature>
<gene>
    <name evidence="3" type="ORF">QYB97_13050</name>
</gene>
<proteinExistence type="predicted"/>
<organism evidence="3 4">
    <name type="scientific">Fictibacillus fluitans</name>
    <dbReference type="NCBI Taxonomy" id="3058422"/>
    <lineage>
        <taxon>Bacteria</taxon>
        <taxon>Bacillati</taxon>
        <taxon>Bacillota</taxon>
        <taxon>Bacilli</taxon>
        <taxon>Bacillales</taxon>
        <taxon>Fictibacillaceae</taxon>
        <taxon>Fictibacillus</taxon>
    </lineage>
</organism>
<dbReference type="RefSeq" id="WP_301166439.1">
    <property type="nucleotide sequence ID" value="NZ_JAUHTR010000006.1"/>
</dbReference>